<gene>
    <name evidence="3" type="ORF">FOZ62_025737</name>
</gene>
<feature type="region of interest" description="Disordered" evidence="2">
    <location>
        <begin position="155"/>
        <end position="264"/>
    </location>
</feature>
<feature type="region of interest" description="Disordered" evidence="2">
    <location>
        <begin position="1"/>
        <end position="79"/>
    </location>
</feature>
<proteinExistence type="predicted"/>
<feature type="compositionally biased region" description="Polar residues" evidence="2">
    <location>
        <begin position="163"/>
        <end position="173"/>
    </location>
</feature>
<feature type="compositionally biased region" description="Basic residues" evidence="2">
    <location>
        <begin position="47"/>
        <end position="58"/>
    </location>
</feature>
<feature type="compositionally biased region" description="Low complexity" evidence="2">
    <location>
        <begin position="191"/>
        <end position="208"/>
    </location>
</feature>
<feature type="compositionally biased region" description="Polar residues" evidence="2">
    <location>
        <begin position="1"/>
        <end position="19"/>
    </location>
</feature>
<feature type="region of interest" description="Disordered" evidence="2">
    <location>
        <begin position="396"/>
        <end position="429"/>
    </location>
</feature>
<reference evidence="3 4" key="1">
    <citation type="submission" date="2020-04" db="EMBL/GenBank/DDBJ databases">
        <title>Perkinsus olseni comparative genomics.</title>
        <authorList>
            <person name="Bogema D.R."/>
        </authorList>
    </citation>
    <scope>NUCLEOTIDE SEQUENCE [LARGE SCALE GENOMIC DNA]</scope>
    <source>
        <strain evidence="3">ATCC PRA-205</strain>
    </source>
</reference>
<dbReference type="EMBL" id="JABANM010037857">
    <property type="protein sequence ID" value="KAF4680093.1"/>
    <property type="molecule type" value="Genomic_DNA"/>
</dbReference>
<evidence type="ECO:0000313" key="3">
    <source>
        <dbReference type="EMBL" id="KAF4680093.1"/>
    </source>
</evidence>
<accession>A0A7J6N864</accession>
<keyword evidence="1" id="KW-0175">Coiled coil</keyword>
<evidence type="ECO:0000256" key="1">
    <source>
        <dbReference type="SAM" id="Coils"/>
    </source>
</evidence>
<dbReference type="AlphaFoldDB" id="A0A7J6N864"/>
<feature type="compositionally biased region" description="Basic and acidic residues" evidence="2">
    <location>
        <begin position="533"/>
        <end position="542"/>
    </location>
</feature>
<sequence length="683" mass="73276">MSRLQRPNNENTASRTSGKPLNHRMVGGCREDVRPPAGSQGSSRFTLRYKRLTGRTRTSKSIPSPRAATQPSQGGEDALRGVRDVLCEAYEGRLSKCRSEMERLKDENNTLRHSLSGASQREVEEDLQAATREWSRAKSLLAWSLNGLRSILGAPAGSDAHNDNPSTRGQNPAPTRASDEKKLRPVPAGQSSPRESSSARSVTLSASEKNPSAGSNRGEPEPSADETEGFVVNSLGRSSPPPHVKDFTEIAPEDPVSTFQGESSRGTGLIAVRYPDRVAQSADPVAVEYPRKRPRCEAFAMIVYPRHGGHGSDEVVKVRYPSDVILAMPRREPAEDLKSVNSKTAYISYPRVIGQTPAEVTYEGDGSDLGGQLTIGEQIPDPSSPSRETAAVCRSASAATYPEGEDTRADGSVHDDSGHAGEVRFPSPLGHKVSSTVIYPKPGPADESSSLAPVRYPSAPATSERSLFVEYPWRYSDEAASIISYPRCDGCYDDEGVPKEAAVPSLDDSYTVARPEGSSRVIEICATQEKSKGCRGVDEDSHMPPVPPAQPPSAGSMDSNADSKSSCGLSPLSMVDNSVSVAVTYPMIVIEASSSTKLIKIRYPDSCSLSGSSVSVDYPSNPSHRPLPNVVYPSVVKQRNSEVLQKAMVLPSSGAELRSAELCRGPRESPALAETIFYPHASI</sequence>
<feature type="region of interest" description="Disordered" evidence="2">
    <location>
        <begin position="533"/>
        <end position="568"/>
    </location>
</feature>
<dbReference type="Proteomes" id="UP000574390">
    <property type="component" value="Unassembled WGS sequence"/>
</dbReference>
<feature type="compositionally biased region" description="Basic and acidic residues" evidence="2">
    <location>
        <begin position="405"/>
        <end position="422"/>
    </location>
</feature>
<protein>
    <submittedName>
        <fullName evidence="3">Uncharacterized protein</fullName>
    </submittedName>
</protein>
<feature type="compositionally biased region" description="Polar residues" evidence="2">
    <location>
        <begin position="556"/>
        <end position="568"/>
    </location>
</feature>
<evidence type="ECO:0000256" key="2">
    <source>
        <dbReference type="SAM" id="MobiDB-lite"/>
    </source>
</evidence>
<name>A0A7J6N864_PEROL</name>
<feature type="coiled-coil region" evidence="1">
    <location>
        <begin position="87"/>
        <end position="121"/>
    </location>
</feature>
<organism evidence="3 4">
    <name type="scientific">Perkinsus olseni</name>
    <name type="common">Perkinsus atlanticus</name>
    <dbReference type="NCBI Taxonomy" id="32597"/>
    <lineage>
        <taxon>Eukaryota</taxon>
        <taxon>Sar</taxon>
        <taxon>Alveolata</taxon>
        <taxon>Perkinsozoa</taxon>
        <taxon>Perkinsea</taxon>
        <taxon>Perkinsida</taxon>
        <taxon>Perkinsidae</taxon>
        <taxon>Perkinsus</taxon>
    </lineage>
</organism>
<evidence type="ECO:0000313" key="4">
    <source>
        <dbReference type="Proteomes" id="UP000574390"/>
    </source>
</evidence>
<comment type="caution">
    <text evidence="3">The sequence shown here is derived from an EMBL/GenBank/DDBJ whole genome shotgun (WGS) entry which is preliminary data.</text>
</comment>
<feature type="compositionally biased region" description="Polar residues" evidence="2">
    <location>
        <begin position="59"/>
        <end position="73"/>
    </location>
</feature>